<gene>
    <name evidence="3" type="ORF">Thini_4119</name>
</gene>
<evidence type="ECO:0000256" key="1">
    <source>
        <dbReference type="SAM" id="Phobius"/>
    </source>
</evidence>
<dbReference type="Proteomes" id="UP000005317">
    <property type="component" value="Unassembled WGS sequence"/>
</dbReference>
<keyword evidence="1" id="KW-0812">Transmembrane</keyword>
<feature type="transmembrane region" description="Helical" evidence="1">
    <location>
        <begin position="79"/>
        <end position="97"/>
    </location>
</feature>
<keyword evidence="3" id="KW-0012">Acyltransferase</keyword>
<dbReference type="OrthoDB" id="9767863at2"/>
<protein>
    <submittedName>
        <fullName evidence="3">Acyltransferase 3</fullName>
    </submittedName>
</protein>
<feature type="transmembrane region" description="Helical" evidence="1">
    <location>
        <begin position="317"/>
        <end position="334"/>
    </location>
</feature>
<feature type="transmembrane region" description="Helical" evidence="1">
    <location>
        <begin position="40"/>
        <end position="58"/>
    </location>
</feature>
<feature type="domain" description="Acyltransferase 3" evidence="2">
    <location>
        <begin position="4"/>
        <end position="335"/>
    </location>
</feature>
<evidence type="ECO:0000313" key="3">
    <source>
        <dbReference type="EMBL" id="EIJ36611.1"/>
    </source>
</evidence>
<dbReference type="InterPro" id="IPR002656">
    <property type="entry name" value="Acyl_transf_3_dom"/>
</dbReference>
<dbReference type="GO" id="GO:0016747">
    <property type="term" value="F:acyltransferase activity, transferring groups other than amino-acyl groups"/>
    <property type="evidence" value="ECO:0007669"/>
    <property type="project" value="InterPro"/>
</dbReference>
<proteinExistence type="predicted"/>
<feature type="transmembrane region" description="Helical" evidence="1">
    <location>
        <begin position="218"/>
        <end position="239"/>
    </location>
</feature>
<keyword evidence="4" id="KW-1185">Reference proteome</keyword>
<sequence>MKLYKLEAVRGAAAFYLVLHHTLPHEIWLWGVNVGNLLRFGQESVITFFLLSGFVIHYSWSLSSDRRFRAYFLKRFTRLYVPLLVVLPLTWLISSWLQGKWLLPDFPNLAGNLLMLQDLKDETRPGALVGPYMGNSPLWSLSYEWWFYMLYFPLMTWVKDASWRTMLVFGISIAAAIAYTLEPLYVLRVLMYFSIWWAGVWLAEIWLGKQRVGFRDALPAIIGLGGVSLILLINLFNWMQQGNNPAIGFHPFLELRHEGFALALILAAIAWSKFYWIGFDWLVWPFMIFAPISYALYISHVHLMQKATWFSFLGNSYMEWFAYLAVLLAFSWWLERKFYPAVRRKILRWGLPPRAAQVFAAGGRT</sequence>
<feature type="transmembrane region" description="Helical" evidence="1">
    <location>
        <begin position="281"/>
        <end position="297"/>
    </location>
</feature>
<organism evidence="3 4">
    <name type="scientific">Thiothrix nivea (strain ATCC 35100 / DSM 5205 / JP2)</name>
    <dbReference type="NCBI Taxonomy" id="870187"/>
    <lineage>
        <taxon>Bacteria</taxon>
        <taxon>Pseudomonadati</taxon>
        <taxon>Pseudomonadota</taxon>
        <taxon>Gammaproteobacteria</taxon>
        <taxon>Thiotrichales</taxon>
        <taxon>Thiotrichaceae</taxon>
        <taxon>Thiothrix</taxon>
    </lineage>
</organism>
<keyword evidence="1" id="KW-0472">Membrane</keyword>
<reference evidence="4" key="1">
    <citation type="journal article" date="2011" name="Stand. Genomic Sci.">
        <title>Genome sequence of the filamentous, gliding Thiothrix nivea neotype strain (JP2(T)).</title>
        <authorList>
            <person name="Lapidus A."/>
            <person name="Nolan M."/>
            <person name="Lucas S."/>
            <person name="Glavina Del Rio T."/>
            <person name="Tice H."/>
            <person name="Cheng J.F."/>
            <person name="Tapia R."/>
            <person name="Han C."/>
            <person name="Goodwin L."/>
            <person name="Pitluck S."/>
            <person name="Liolios K."/>
            <person name="Pagani I."/>
            <person name="Ivanova N."/>
            <person name="Huntemann M."/>
            <person name="Mavromatis K."/>
            <person name="Mikhailova N."/>
            <person name="Pati A."/>
            <person name="Chen A."/>
            <person name="Palaniappan K."/>
            <person name="Land M."/>
            <person name="Brambilla E.M."/>
            <person name="Rohde M."/>
            <person name="Abt B."/>
            <person name="Verbarg S."/>
            <person name="Goker M."/>
            <person name="Bristow J."/>
            <person name="Eisen J.A."/>
            <person name="Markowitz V."/>
            <person name="Hugenholtz P."/>
            <person name="Kyrpides N.C."/>
            <person name="Klenk H.P."/>
            <person name="Woyke T."/>
        </authorList>
    </citation>
    <scope>NUCLEOTIDE SEQUENCE [LARGE SCALE GENOMIC DNA]</scope>
    <source>
        <strain evidence="4">ATCC 35100 / DSM 5205 / JP2</strain>
    </source>
</reference>
<feature type="transmembrane region" description="Helical" evidence="1">
    <location>
        <begin position="259"/>
        <end position="276"/>
    </location>
</feature>
<evidence type="ECO:0000313" key="4">
    <source>
        <dbReference type="Proteomes" id="UP000005317"/>
    </source>
</evidence>
<dbReference type="Pfam" id="PF01757">
    <property type="entry name" value="Acyl_transf_3"/>
    <property type="match status" value="1"/>
</dbReference>
<evidence type="ECO:0000259" key="2">
    <source>
        <dbReference type="Pfam" id="PF01757"/>
    </source>
</evidence>
<feature type="transmembrane region" description="Helical" evidence="1">
    <location>
        <begin position="161"/>
        <end position="179"/>
    </location>
</feature>
<dbReference type="EMBL" id="JH651384">
    <property type="protein sequence ID" value="EIJ36611.1"/>
    <property type="molecule type" value="Genomic_DNA"/>
</dbReference>
<keyword evidence="3" id="KW-0808">Transferase</keyword>
<accession>A0A656HHX9</accession>
<name>A0A656HHX9_THINJ</name>
<feature type="transmembrane region" description="Helical" evidence="1">
    <location>
        <begin position="185"/>
        <end position="206"/>
    </location>
</feature>
<keyword evidence="1" id="KW-1133">Transmembrane helix</keyword>
<dbReference type="RefSeq" id="WP_002710480.1">
    <property type="nucleotide sequence ID" value="NZ_JH651384.1"/>
</dbReference>
<dbReference type="AlphaFoldDB" id="A0A656HHX9"/>